<dbReference type="GO" id="GO:0006351">
    <property type="term" value="P:DNA-templated transcription"/>
    <property type="evidence" value="ECO:0007669"/>
    <property type="project" value="TreeGrafter"/>
</dbReference>
<sequence length="94" mass="10728">MNTAIINIKTDPKVKQQAQKVAADMGLSLSGIINAYLKQMVREKTILFSLAKKEEPSNYLLAAFKEAEEERKNGEFYSFDDPQKALDFLDELER</sequence>
<name>A0A1F5SIR7_9BACT</name>
<dbReference type="Pfam" id="PF04221">
    <property type="entry name" value="RelB"/>
    <property type="match status" value="1"/>
</dbReference>
<comment type="similarity">
    <text evidence="1">Belongs to the RelB/DinJ antitoxin family.</text>
</comment>
<evidence type="ECO:0000256" key="1">
    <source>
        <dbReference type="ARBA" id="ARBA00010562"/>
    </source>
</evidence>
<dbReference type="PANTHER" id="PTHR38781:SF1">
    <property type="entry name" value="ANTITOXIN DINJ-RELATED"/>
    <property type="match status" value="1"/>
</dbReference>
<dbReference type="STRING" id="1797995.A2242_03125"/>
<evidence type="ECO:0008006" key="5">
    <source>
        <dbReference type="Google" id="ProtNLM"/>
    </source>
</evidence>
<evidence type="ECO:0000313" key="4">
    <source>
        <dbReference type="Proteomes" id="UP000178925"/>
    </source>
</evidence>
<dbReference type="GO" id="GO:0006355">
    <property type="term" value="P:regulation of DNA-templated transcription"/>
    <property type="evidence" value="ECO:0007669"/>
    <property type="project" value="InterPro"/>
</dbReference>
<dbReference type="NCBIfam" id="TIGR02384">
    <property type="entry name" value="RelB_DinJ"/>
    <property type="match status" value="1"/>
</dbReference>
<dbReference type="InterPro" id="IPR013321">
    <property type="entry name" value="Arc_rbn_hlx_hlx"/>
</dbReference>
<protein>
    <recommendedName>
        <fullName evidence="5">Damage-inducible protein J</fullName>
    </recommendedName>
</protein>
<proteinExistence type="inferred from homology"/>
<evidence type="ECO:0000313" key="3">
    <source>
        <dbReference type="EMBL" id="OGF26575.1"/>
    </source>
</evidence>
<gene>
    <name evidence="3" type="ORF">A2242_03125</name>
</gene>
<comment type="caution">
    <text evidence="3">The sequence shown here is derived from an EMBL/GenBank/DDBJ whole genome shotgun (WGS) entry which is preliminary data.</text>
</comment>
<organism evidence="3 4">
    <name type="scientific">Candidatus Falkowbacteria bacterium RIFOXYA2_FULL_47_9</name>
    <dbReference type="NCBI Taxonomy" id="1797995"/>
    <lineage>
        <taxon>Bacteria</taxon>
        <taxon>Candidatus Falkowiibacteriota</taxon>
    </lineage>
</organism>
<accession>A0A1F5SIR7</accession>
<dbReference type="Gene3D" id="1.10.1220.10">
    <property type="entry name" value="Met repressor-like"/>
    <property type="match status" value="1"/>
</dbReference>
<dbReference type="EMBL" id="MFGC01000043">
    <property type="protein sequence ID" value="OGF26575.1"/>
    <property type="molecule type" value="Genomic_DNA"/>
</dbReference>
<reference evidence="3 4" key="1">
    <citation type="journal article" date="2016" name="Nat. Commun.">
        <title>Thousands of microbial genomes shed light on interconnected biogeochemical processes in an aquifer system.</title>
        <authorList>
            <person name="Anantharaman K."/>
            <person name="Brown C.T."/>
            <person name="Hug L.A."/>
            <person name="Sharon I."/>
            <person name="Castelle C.J."/>
            <person name="Probst A.J."/>
            <person name="Thomas B.C."/>
            <person name="Singh A."/>
            <person name="Wilkins M.J."/>
            <person name="Karaoz U."/>
            <person name="Brodie E.L."/>
            <person name="Williams K.H."/>
            <person name="Hubbard S.S."/>
            <person name="Banfield J.F."/>
        </authorList>
    </citation>
    <scope>NUCLEOTIDE SEQUENCE [LARGE SCALE GENOMIC DNA]</scope>
</reference>
<dbReference type="InterPro" id="IPR007337">
    <property type="entry name" value="RelB/DinJ"/>
</dbReference>
<dbReference type="AlphaFoldDB" id="A0A1F5SIR7"/>
<dbReference type="PANTHER" id="PTHR38781">
    <property type="entry name" value="ANTITOXIN DINJ-RELATED"/>
    <property type="match status" value="1"/>
</dbReference>
<evidence type="ECO:0000256" key="2">
    <source>
        <dbReference type="ARBA" id="ARBA00022649"/>
    </source>
</evidence>
<keyword evidence="2" id="KW-1277">Toxin-antitoxin system</keyword>
<dbReference type="Proteomes" id="UP000178925">
    <property type="component" value="Unassembled WGS sequence"/>
</dbReference>